<evidence type="ECO:0008006" key="5">
    <source>
        <dbReference type="Google" id="ProtNLM"/>
    </source>
</evidence>
<keyword evidence="4" id="KW-1185">Reference proteome</keyword>
<name>A0A5B7WT74_9MICC</name>
<dbReference type="AlphaFoldDB" id="A0A5B7WT74"/>
<accession>A0A5B7WT74</accession>
<gene>
    <name evidence="3" type="ORF">GcLGCM259_1349</name>
</gene>
<dbReference type="RefSeq" id="WP_138173858.1">
    <property type="nucleotide sequence ID" value="NZ_CP034412.1"/>
</dbReference>
<dbReference type="EMBL" id="CP034412">
    <property type="protein sequence ID" value="QCY47082.1"/>
    <property type="molecule type" value="Genomic_DNA"/>
</dbReference>
<evidence type="ECO:0000313" key="3">
    <source>
        <dbReference type="EMBL" id="QCY47082.1"/>
    </source>
</evidence>
<feature type="signal peptide" evidence="2">
    <location>
        <begin position="1"/>
        <end position="31"/>
    </location>
</feature>
<dbReference type="PROSITE" id="PS51257">
    <property type="entry name" value="PROKAR_LIPOPROTEIN"/>
    <property type="match status" value="1"/>
</dbReference>
<evidence type="ECO:0000313" key="4">
    <source>
        <dbReference type="Proteomes" id="UP000307000"/>
    </source>
</evidence>
<protein>
    <recommendedName>
        <fullName evidence="5">Lipoprotein</fullName>
    </recommendedName>
</protein>
<evidence type="ECO:0000256" key="1">
    <source>
        <dbReference type="SAM" id="MobiDB-lite"/>
    </source>
</evidence>
<organism evidence="3 4">
    <name type="scientific">Glutamicibacter creatinolyticus</name>
    <dbReference type="NCBI Taxonomy" id="162496"/>
    <lineage>
        <taxon>Bacteria</taxon>
        <taxon>Bacillati</taxon>
        <taxon>Actinomycetota</taxon>
        <taxon>Actinomycetes</taxon>
        <taxon>Micrococcales</taxon>
        <taxon>Micrococcaceae</taxon>
        <taxon>Glutamicibacter</taxon>
    </lineage>
</organism>
<dbReference type="Proteomes" id="UP000307000">
    <property type="component" value="Chromosome"/>
</dbReference>
<reference evidence="3 4" key="1">
    <citation type="submission" date="2018-12" db="EMBL/GenBank/DDBJ databases">
        <title>Complete Genome Sequence of Glutamicibacter creatinolyticus strain LGCM259,isolated from an abscess of a 12-year-old mare in Italy.</title>
        <authorList>
            <person name="Santos R.G."/>
            <person name="Silva A.L."/>
            <person name="Seyffert N."/>
            <person name="Castro T.L.P."/>
            <person name="Attili A.R."/>
            <person name="Rifici C."/>
            <person name="Mazzullo G."/>
            <person name="Brenig B."/>
            <person name="Venanzi F."/>
            <person name="Azevedo V."/>
        </authorList>
    </citation>
    <scope>NUCLEOTIDE SEQUENCE [LARGE SCALE GENOMIC DNA]</scope>
    <source>
        <strain evidence="3 4">LGCM 259</strain>
    </source>
</reference>
<proteinExistence type="predicted"/>
<dbReference type="KEGG" id="gcr:GcLGCM259_1349"/>
<feature type="chain" id="PRO_5039158827" description="Lipoprotein" evidence="2">
    <location>
        <begin position="32"/>
        <end position="196"/>
    </location>
</feature>
<feature type="region of interest" description="Disordered" evidence="1">
    <location>
        <begin position="30"/>
        <end position="88"/>
    </location>
</feature>
<keyword evidence="2" id="KW-0732">Signal</keyword>
<evidence type="ECO:0000256" key="2">
    <source>
        <dbReference type="SAM" id="SignalP"/>
    </source>
</evidence>
<sequence length="196" mass="20369">MKAVAADTRKRIRPMVAVLALSLAGMTACSAQPNDASASQAPFSPAASSEAAPSTQAESTPSTEASPSTKTSAPASETAAAADEAKLSLTKEKPRGVIADTDFKDVKATEQSGKLIVADGGCLHLKDKGEPTLLLLPEQAEVLNRQRPGVELDGTTHYVGQPVTITGELAELTDAQEKAVQQCHPHGKVLQVQSMK</sequence>
<feature type="compositionally biased region" description="Low complexity" evidence="1">
    <location>
        <begin position="36"/>
        <end position="82"/>
    </location>
</feature>